<dbReference type="Pfam" id="PF01177">
    <property type="entry name" value="Asp_Glu_race"/>
    <property type="match status" value="1"/>
</dbReference>
<proteinExistence type="predicted"/>
<dbReference type="Gene3D" id="3.40.50.1860">
    <property type="match status" value="2"/>
</dbReference>
<dbReference type="EMBL" id="CP000926">
    <property type="protein sequence ID" value="ABZ01300.1"/>
    <property type="molecule type" value="Genomic_DNA"/>
</dbReference>
<evidence type="ECO:0000256" key="1">
    <source>
        <dbReference type="ARBA" id="ARBA00023235"/>
    </source>
</evidence>
<organism evidence="2 3">
    <name type="scientific">Pseudomonas putida (strain GB-1)</name>
    <dbReference type="NCBI Taxonomy" id="76869"/>
    <lineage>
        <taxon>Bacteria</taxon>
        <taxon>Pseudomonadati</taxon>
        <taxon>Pseudomonadota</taxon>
        <taxon>Gammaproteobacteria</taxon>
        <taxon>Pseudomonadales</taxon>
        <taxon>Pseudomonadaceae</taxon>
        <taxon>Pseudomonas</taxon>
    </lineage>
</organism>
<dbReference type="PANTHER" id="PTHR21198">
    <property type="entry name" value="GLUTAMATE RACEMASE"/>
    <property type="match status" value="1"/>
</dbReference>
<accession>B0KR95</accession>
<sequence length="296" mass="32857">MHILNSSLAIAFSFWLDDENKLYSSQWLSAKRPIVVLDSGVGGLTLSRQLELLLPEASILYVVDNEWFPYGSKSGAEISQRVQHLIDQLYTQIRPLAIVVACNTASVAMKDYGLDSCVQHCFLITPPLEEAVEISDQKNIVLLATPGTVKSRYIRRAMAITRNRANIWPIAAQPLVALSEARLAGQVASFASFTKLVDDHLTTKQRFSIDTVILGCTHFPHVIKDLEGIFPSVQNWLDPAKKVALRVASTVKKKHASISQPLKAVIFTSKQDIIGYRKVFSKNGFCTDIKTLTANF</sequence>
<protein>
    <submittedName>
        <fullName evidence="2">Glutamate racemase</fullName>
        <ecNumber evidence="2">5.1.1.3</ecNumber>
    </submittedName>
</protein>
<dbReference type="Proteomes" id="UP000002157">
    <property type="component" value="Chromosome"/>
</dbReference>
<gene>
    <name evidence="2" type="ordered locus">PputGB1_5418</name>
</gene>
<name>B0KR95_PSEPG</name>
<dbReference type="AlphaFoldDB" id="B0KR95"/>
<dbReference type="KEGG" id="ppg:PputGB1_5418"/>
<dbReference type="EC" id="5.1.1.3" evidence="2"/>
<dbReference type="InterPro" id="IPR015942">
    <property type="entry name" value="Asp/Glu/hydantoin_racemase"/>
</dbReference>
<dbReference type="eggNOG" id="COG0796">
    <property type="taxonomic scope" value="Bacteria"/>
</dbReference>
<dbReference type="RefSeq" id="WP_012274897.1">
    <property type="nucleotide sequence ID" value="NC_010322.1"/>
</dbReference>
<dbReference type="GO" id="GO:0008881">
    <property type="term" value="F:glutamate racemase activity"/>
    <property type="evidence" value="ECO:0007669"/>
    <property type="project" value="UniProtKB-EC"/>
</dbReference>
<evidence type="ECO:0000313" key="2">
    <source>
        <dbReference type="EMBL" id="ABZ01300.1"/>
    </source>
</evidence>
<dbReference type="PANTHER" id="PTHR21198:SF3">
    <property type="entry name" value="GLUTAMATE RACEMASE"/>
    <property type="match status" value="1"/>
</dbReference>
<reference evidence="2 3" key="1">
    <citation type="submission" date="2008-01" db="EMBL/GenBank/DDBJ databases">
        <title>Complete sequence of Pseudomonas putida GB-1.</title>
        <authorList>
            <consortium name="US DOE Joint Genome Institute"/>
            <person name="Copeland A."/>
            <person name="Lucas S."/>
            <person name="Lapidus A."/>
            <person name="Barry K."/>
            <person name="Glavina del Rio T."/>
            <person name="Dalin E."/>
            <person name="Tice H."/>
            <person name="Pitluck S."/>
            <person name="Bruce D."/>
            <person name="Goodwin L."/>
            <person name="Chertkov O."/>
            <person name="Brettin T."/>
            <person name="Detter J.C."/>
            <person name="Han C."/>
            <person name="Kuske C.R."/>
            <person name="Schmutz J."/>
            <person name="Larimer F."/>
            <person name="Land M."/>
            <person name="Hauser L."/>
            <person name="Kyrpides N."/>
            <person name="Kim E."/>
            <person name="McCarthy J.K."/>
            <person name="Richardson P."/>
        </authorList>
    </citation>
    <scope>NUCLEOTIDE SEQUENCE [LARGE SCALE GENOMIC DNA]</scope>
    <source>
        <strain evidence="2 3">GB-1</strain>
    </source>
</reference>
<dbReference type="InterPro" id="IPR033134">
    <property type="entry name" value="Asp/Glu_racemase_AS_2"/>
</dbReference>
<dbReference type="InterPro" id="IPR001920">
    <property type="entry name" value="Asp/Glu_race"/>
</dbReference>
<dbReference type="HOGENOM" id="CLU_052344_0_0_6"/>
<dbReference type="SUPFAM" id="SSF53681">
    <property type="entry name" value="Aspartate/glutamate racemase"/>
    <property type="match status" value="2"/>
</dbReference>
<keyword evidence="1 2" id="KW-0413">Isomerase</keyword>
<dbReference type="PROSITE" id="PS00923">
    <property type="entry name" value="ASP_GLU_RACEMASE_1"/>
    <property type="match status" value="1"/>
</dbReference>
<evidence type="ECO:0000313" key="3">
    <source>
        <dbReference type="Proteomes" id="UP000002157"/>
    </source>
</evidence>
<dbReference type="InterPro" id="IPR018187">
    <property type="entry name" value="Asp/Glu_racemase_AS_1"/>
</dbReference>
<dbReference type="PROSITE" id="PS00924">
    <property type="entry name" value="ASP_GLU_RACEMASE_2"/>
    <property type="match status" value="1"/>
</dbReference>